<gene>
    <name evidence="1" type="ORF">LECACI_7A003440</name>
</gene>
<organism evidence="1 2">
    <name type="scientific">Lecanosticta acicola</name>
    <dbReference type="NCBI Taxonomy" id="111012"/>
    <lineage>
        <taxon>Eukaryota</taxon>
        <taxon>Fungi</taxon>
        <taxon>Dikarya</taxon>
        <taxon>Ascomycota</taxon>
        <taxon>Pezizomycotina</taxon>
        <taxon>Dothideomycetes</taxon>
        <taxon>Dothideomycetidae</taxon>
        <taxon>Mycosphaerellales</taxon>
        <taxon>Mycosphaerellaceae</taxon>
        <taxon>Lecanosticta</taxon>
    </lineage>
</organism>
<name>A0AAI9E9I9_9PEZI</name>
<evidence type="ECO:0000313" key="1">
    <source>
        <dbReference type="EMBL" id="CAK3961452.1"/>
    </source>
</evidence>
<dbReference type="EMBL" id="CAVMBE010000016">
    <property type="protein sequence ID" value="CAK3961452.1"/>
    <property type="molecule type" value="Genomic_DNA"/>
</dbReference>
<keyword evidence="2" id="KW-1185">Reference proteome</keyword>
<accession>A0AAI9E9I9</accession>
<sequence length="219" mass="23901">MSHQHPPKVVLLLLELGSRSSFLDEQFDILKAKADVQVITQAAEASTLFNSTSRPVVFAADEALTQQKYAQQKAEAVTYIRNGGTIVFGGRIGGRTRSSDINELFADLSLPWLSGSYYRTDFDLNPSMTQINTSRLAHRFSQKAMQLSDVQQNDKIYVPAPSARLQSLVFPAVEIEDHSETPAAFGSCGLGKVGYLGDVNAEPETAEVLLAMCGLSGWE</sequence>
<evidence type="ECO:0000313" key="2">
    <source>
        <dbReference type="Proteomes" id="UP001296104"/>
    </source>
</evidence>
<proteinExistence type="predicted"/>
<comment type="caution">
    <text evidence="1">The sequence shown here is derived from an EMBL/GenBank/DDBJ whole genome shotgun (WGS) entry which is preliminary data.</text>
</comment>
<dbReference type="Proteomes" id="UP001296104">
    <property type="component" value="Unassembled WGS sequence"/>
</dbReference>
<protein>
    <submittedName>
        <fullName evidence="1">Uncharacterized protein</fullName>
    </submittedName>
</protein>
<dbReference type="AlphaFoldDB" id="A0AAI9E9I9"/>
<reference evidence="1" key="1">
    <citation type="submission" date="2023-11" db="EMBL/GenBank/DDBJ databases">
        <authorList>
            <person name="Alioto T."/>
            <person name="Alioto T."/>
            <person name="Gomez Garrido J."/>
        </authorList>
    </citation>
    <scope>NUCLEOTIDE SEQUENCE</scope>
</reference>